<protein>
    <submittedName>
        <fullName evidence="1">3-methyladenine DNA glycosylase AlkD</fullName>
    </submittedName>
</protein>
<dbReference type="AlphaFoldDB" id="A0AAP5HB27"/>
<dbReference type="PANTHER" id="PTHR41291">
    <property type="entry name" value="DNA ALKYLATION REPAIR PROTEIN"/>
    <property type="match status" value="1"/>
</dbReference>
<dbReference type="CDD" id="cd06561">
    <property type="entry name" value="AlkD_like"/>
    <property type="match status" value="1"/>
</dbReference>
<dbReference type="RefSeq" id="WP_310145766.1">
    <property type="nucleotide sequence ID" value="NZ_JAVDTR010000023.1"/>
</dbReference>
<dbReference type="Pfam" id="PF08713">
    <property type="entry name" value="DNA_alkylation"/>
    <property type="match status" value="1"/>
</dbReference>
<comment type="caution">
    <text evidence="1">The sequence shown here is derived from an EMBL/GenBank/DDBJ whole genome shotgun (WGS) entry which is preliminary data.</text>
</comment>
<sequence length="222" mass="25944">MSENEGSEMKRSSKAENILTQINSQTKLGDLRKIAKDIKKDHELAMELWSTEEFQPRLLAILIMDKKLLSQEVLNKLDMDMQTHTFDERNNLMDWLMANQLTKDKKTITLIESWESSLSALQRRTFWYYQARLRWTGQTQPDNTEDLLAAIEANIAQEEPEVQWAMNFIAGWIGIYDERYRARCIKLGEKTGLYKGEMVSKGCTPNYLPEFIAIEVNKRNKN</sequence>
<dbReference type="Gene3D" id="1.25.10.90">
    <property type="match status" value="1"/>
</dbReference>
<dbReference type="EMBL" id="JAVDTR010000023">
    <property type="protein sequence ID" value="MDR6727094.1"/>
    <property type="molecule type" value="Genomic_DNA"/>
</dbReference>
<evidence type="ECO:0000313" key="1">
    <source>
        <dbReference type="EMBL" id="MDR6727094.1"/>
    </source>
</evidence>
<dbReference type="PANTHER" id="PTHR41291:SF1">
    <property type="entry name" value="DNA ALKYLATION REPAIR PROTEIN"/>
    <property type="match status" value="1"/>
</dbReference>
<proteinExistence type="predicted"/>
<gene>
    <name evidence="1" type="ORF">J2W91_005619</name>
</gene>
<name>A0AAP5HB27_PAEAM</name>
<dbReference type="InterPro" id="IPR014825">
    <property type="entry name" value="DNA_alkylation"/>
</dbReference>
<dbReference type="SUPFAM" id="SSF48371">
    <property type="entry name" value="ARM repeat"/>
    <property type="match status" value="1"/>
</dbReference>
<evidence type="ECO:0000313" key="2">
    <source>
        <dbReference type="Proteomes" id="UP001254832"/>
    </source>
</evidence>
<reference evidence="1" key="1">
    <citation type="submission" date="2023-07" db="EMBL/GenBank/DDBJ databases">
        <title>Sorghum-associated microbial communities from plants grown in Nebraska, USA.</title>
        <authorList>
            <person name="Schachtman D."/>
        </authorList>
    </citation>
    <scope>NUCLEOTIDE SEQUENCE</scope>
    <source>
        <strain evidence="1">BE80</strain>
    </source>
</reference>
<dbReference type="InterPro" id="IPR016024">
    <property type="entry name" value="ARM-type_fold"/>
</dbReference>
<organism evidence="1 2">
    <name type="scientific">Paenibacillus amylolyticus</name>
    <dbReference type="NCBI Taxonomy" id="1451"/>
    <lineage>
        <taxon>Bacteria</taxon>
        <taxon>Bacillati</taxon>
        <taxon>Bacillota</taxon>
        <taxon>Bacilli</taxon>
        <taxon>Bacillales</taxon>
        <taxon>Paenibacillaceae</taxon>
        <taxon>Paenibacillus</taxon>
    </lineage>
</organism>
<accession>A0AAP5HB27</accession>
<dbReference type="Proteomes" id="UP001254832">
    <property type="component" value="Unassembled WGS sequence"/>
</dbReference>